<gene>
    <name evidence="2" type="ORF">GN958_ATG19959</name>
    <name evidence="1" type="ORF">GN958_ATG20715</name>
</gene>
<evidence type="ECO:0000313" key="1">
    <source>
        <dbReference type="EMBL" id="KAF4130098.1"/>
    </source>
</evidence>
<comment type="caution">
    <text evidence="2">The sequence shown here is derived from an EMBL/GenBank/DDBJ whole genome shotgun (WGS) entry which is preliminary data.</text>
</comment>
<dbReference type="EMBL" id="JAACNO010002873">
    <property type="protein sequence ID" value="KAF4130098.1"/>
    <property type="molecule type" value="Genomic_DNA"/>
</dbReference>
<organism evidence="2 3">
    <name type="scientific">Phytophthora infestans</name>
    <name type="common">Potato late blight agent</name>
    <name type="synonym">Botrytis infestans</name>
    <dbReference type="NCBI Taxonomy" id="4787"/>
    <lineage>
        <taxon>Eukaryota</taxon>
        <taxon>Sar</taxon>
        <taxon>Stramenopiles</taxon>
        <taxon>Oomycota</taxon>
        <taxon>Peronosporomycetes</taxon>
        <taxon>Peronosporales</taxon>
        <taxon>Peronosporaceae</taxon>
        <taxon>Phytophthora</taxon>
    </lineage>
</organism>
<evidence type="ECO:0000313" key="3">
    <source>
        <dbReference type="Proteomes" id="UP000704712"/>
    </source>
</evidence>
<name>A0A8S9TQT4_PHYIN</name>
<accession>A0A8S9TQT4</accession>
<evidence type="ECO:0000313" key="2">
    <source>
        <dbReference type="EMBL" id="KAF4130850.1"/>
    </source>
</evidence>
<protein>
    <submittedName>
        <fullName evidence="2">Uncharacterized protein</fullName>
    </submittedName>
</protein>
<dbReference type="AlphaFoldDB" id="A0A8S9TQT4"/>
<reference evidence="2" key="1">
    <citation type="submission" date="2020-03" db="EMBL/GenBank/DDBJ databases">
        <title>Hybrid Assembly of Korean Phytophthora infestans isolates.</title>
        <authorList>
            <person name="Prokchorchik M."/>
            <person name="Lee Y."/>
            <person name="Seo J."/>
            <person name="Cho J.-H."/>
            <person name="Park Y.-E."/>
            <person name="Jang D.-C."/>
            <person name="Im J.-S."/>
            <person name="Choi J.-G."/>
            <person name="Park H.-J."/>
            <person name="Lee G.-B."/>
            <person name="Lee Y.-G."/>
            <person name="Hong S.-Y."/>
            <person name="Cho K."/>
            <person name="Sohn K.H."/>
        </authorList>
    </citation>
    <scope>NUCLEOTIDE SEQUENCE</scope>
    <source>
        <strain evidence="2">KR_2_A2</strain>
    </source>
</reference>
<dbReference type="EMBL" id="JAACNO010002779">
    <property type="protein sequence ID" value="KAF4130850.1"/>
    <property type="molecule type" value="Genomic_DNA"/>
</dbReference>
<proteinExistence type="predicted"/>
<dbReference type="Proteomes" id="UP000704712">
    <property type="component" value="Unassembled WGS sequence"/>
</dbReference>
<sequence>MLHELASMTPYLTNGDAGEGSFAKFVYVVTLPALTEYSFTLVHSSGANTASSAYAEVLTTTAYPSFSKSSVPTPANALVGGAPIVSISDVLYPDVYMLNDRKKRLDAP</sequence>